<gene>
    <name evidence="9" type="ORF">APZ42_029679</name>
</gene>
<dbReference type="GO" id="GO:0005634">
    <property type="term" value="C:nucleus"/>
    <property type="evidence" value="ECO:0007669"/>
    <property type="project" value="TreeGrafter"/>
</dbReference>
<keyword evidence="3 6" id="KW-0547">Nucleotide-binding</keyword>
<dbReference type="InterPro" id="IPR011009">
    <property type="entry name" value="Kinase-like_dom_sf"/>
</dbReference>
<evidence type="ECO:0000256" key="6">
    <source>
        <dbReference type="PROSITE-ProRule" id="PRU10141"/>
    </source>
</evidence>
<dbReference type="CDD" id="cd14103">
    <property type="entry name" value="STKc_MLCK"/>
    <property type="match status" value="1"/>
</dbReference>
<dbReference type="PROSITE" id="PS00108">
    <property type="entry name" value="PROTEIN_KINASE_ST"/>
    <property type="match status" value="1"/>
</dbReference>
<evidence type="ECO:0000256" key="3">
    <source>
        <dbReference type="ARBA" id="ARBA00022741"/>
    </source>
</evidence>
<reference evidence="9 10" key="1">
    <citation type="submission" date="2016-03" db="EMBL/GenBank/DDBJ databases">
        <title>EvidentialGene: Evidence-directed Construction of Genes on Genomes.</title>
        <authorList>
            <person name="Gilbert D.G."/>
            <person name="Choi J.-H."/>
            <person name="Mockaitis K."/>
            <person name="Colbourne J."/>
            <person name="Pfrender M."/>
        </authorList>
    </citation>
    <scope>NUCLEOTIDE SEQUENCE [LARGE SCALE GENOMIC DNA]</scope>
    <source>
        <strain evidence="9 10">Xinb3</strain>
        <tissue evidence="9">Complete organism</tissue>
    </source>
</reference>
<evidence type="ECO:0000313" key="9">
    <source>
        <dbReference type="EMBL" id="KZS06763.1"/>
    </source>
</evidence>
<dbReference type="InterPro" id="IPR000719">
    <property type="entry name" value="Prot_kinase_dom"/>
</dbReference>
<feature type="compositionally biased region" description="Polar residues" evidence="7">
    <location>
        <begin position="629"/>
        <end position="642"/>
    </location>
</feature>
<sequence>MIVVDESEPVGGKWCNLNYQTSEVLHSFFYLKNEKKINNKTEIEPPFESRDVQIRRGLNVRDFFEMEEEIGRGKFGTVFKCREKKTGLRLAAKFVQAAKKADRINVEREVEIMKSLRNPRLIQLYDAFDDGKKEICLLLELIEGGELFERVIDDDFVLTERACAIFMRQICEGIQFIHLQHVLHLDMKPENILCLTRAGNRIKLIDFGLARRYDPSKKLQVLFGTPEFVAPEVVNFELIGYGTDMWSVGIIGYVLLSGLSPFMGETDVETMANVTIAKYDFDDEAFNDVSAEAKDFISKLLVKQISKRMTSTEALRHPWLRPRPPLPAPPPPVQHVEQSSSASSTSASPTPTSTPPSEQVPITSNSSPISETKAGQQVSSTTTTKLGSTSEVRDCELIKSSISSASNLIVPSPPNDDIRNGQSVTRAAIIESRTSAMLPNASNAETAKPSHHVLTNQTLSSAQSTDNVPTSSAIAAEEKKLLPNPTAIDVEPLKPSIPVPSSQVIPQDSMSAPAAAPSTAPATEFTDILQVAKVNLRQFVERWNSQTNSPFQLNSDSPRRTISLLISAPTAQLEASPGSQSEDSPTPLTGISPSSPTSIATSSVFTNPPTTVLKSDIPTESTEKEYKSNHPSVTESNGNVDRTTAQSAAATSSTNGETAIEQTSALLKSVKDSLIRQIESGTAVRDRTGARVWDRKGGSPVPTTFVQRRAPQVSSVFNYAVQKFEAKQAKQPLTFRESQQSKPLTPHHRPKKPNEPAGSTEDWEVHPPVAARSFGFAKRHKTVNTVTVVTATASMHTTTNSYAMKNSPNTVYKMDSHQP</sequence>
<dbReference type="FunFam" id="1.10.510.10:FF:000594">
    <property type="entry name" value="Myosin light chain kinase isoform-III"/>
    <property type="match status" value="1"/>
</dbReference>
<dbReference type="PROSITE" id="PS00107">
    <property type="entry name" value="PROTEIN_KINASE_ATP"/>
    <property type="match status" value="1"/>
</dbReference>
<feature type="region of interest" description="Disordered" evidence="7">
    <location>
        <begin position="728"/>
        <end position="765"/>
    </location>
</feature>
<dbReference type="PROSITE" id="PS50011">
    <property type="entry name" value="PROTEIN_KINASE_DOM"/>
    <property type="match status" value="1"/>
</dbReference>
<dbReference type="OrthoDB" id="504170at2759"/>
<dbReference type="SUPFAM" id="SSF56112">
    <property type="entry name" value="Protein kinase-like (PK-like)"/>
    <property type="match status" value="1"/>
</dbReference>
<evidence type="ECO:0000256" key="5">
    <source>
        <dbReference type="ARBA" id="ARBA00022840"/>
    </source>
</evidence>
<dbReference type="PANTHER" id="PTHR24342:SF20">
    <property type="entry name" value="MYOSIN LIGHT CHAIN KINASE, SMOOTH MUSCLE"/>
    <property type="match status" value="1"/>
</dbReference>
<dbReference type="GO" id="GO:0004674">
    <property type="term" value="F:protein serine/threonine kinase activity"/>
    <property type="evidence" value="ECO:0007669"/>
    <property type="project" value="UniProtKB-KW"/>
</dbReference>
<feature type="compositionally biased region" description="Low complexity" evidence="7">
    <location>
        <begin position="643"/>
        <end position="654"/>
    </location>
</feature>
<dbReference type="PANTHER" id="PTHR24342">
    <property type="entry name" value="SERINE/THREONINE-PROTEIN KINASE 17"/>
    <property type="match status" value="1"/>
</dbReference>
<dbReference type="EMBL" id="LRGB01002624">
    <property type="protein sequence ID" value="KZS06763.1"/>
    <property type="molecule type" value="Genomic_DNA"/>
</dbReference>
<dbReference type="AlphaFoldDB" id="A0A164PEP0"/>
<evidence type="ECO:0000256" key="1">
    <source>
        <dbReference type="ARBA" id="ARBA00022527"/>
    </source>
</evidence>
<evidence type="ECO:0000256" key="2">
    <source>
        <dbReference type="ARBA" id="ARBA00022679"/>
    </source>
</evidence>
<keyword evidence="1" id="KW-0723">Serine/threonine-protein kinase</keyword>
<keyword evidence="10" id="KW-1185">Reference proteome</keyword>
<comment type="caution">
    <text evidence="9">The sequence shown here is derived from an EMBL/GenBank/DDBJ whole genome shotgun (WGS) entry which is preliminary data.</text>
</comment>
<feature type="binding site" evidence="6">
    <location>
        <position position="100"/>
    </location>
    <ligand>
        <name>ATP</name>
        <dbReference type="ChEBI" id="CHEBI:30616"/>
    </ligand>
</feature>
<feature type="compositionally biased region" description="Low complexity" evidence="7">
    <location>
        <begin position="339"/>
        <end position="357"/>
    </location>
</feature>
<dbReference type="GO" id="GO:0043065">
    <property type="term" value="P:positive regulation of apoptotic process"/>
    <property type="evidence" value="ECO:0007669"/>
    <property type="project" value="TreeGrafter"/>
</dbReference>
<dbReference type="Pfam" id="PF00069">
    <property type="entry name" value="Pkinase"/>
    <property type="match status" value="1"/>
</dbReference>
<dbReference type="Proteomes" id="UP000076858">
    <property type="component" value="Unassembled WGS sequence"/>
</dbReference>
<dbReference type="Gene3D" id="3.30.200.20">
    <property type="entry name" value="Phosphorylase Kinase, domain 1"/>
    <property type="match status" value="1"/>
</dbReference>
<feature type="domain" description="Protein kinase" evidence="8">
    <location>
        <begin position="64"/>
        <end position="320"/>
    </location>
</feature>
<evidence type="ECO:0000259" key="8">
    <source>
        <dbReference type="PROSITE" id="PS50011"/>
    </source>
</evidence>
<feature type="region of interest" description="Disordered" evidence="7">
    <location>
        <begin position="799"/>
        <end position="819"/>
    </location>
</feature>
<evidence type="ECO:0000256" key="4">
    <source>
        <dbReference type="ARBA" id="ARBA00022777"/>
    </source>
</evidence>
<feature type="compositionally biased region" description="Polar residues" evidence="7">
    <location>
        <begin position="604"/>
        <end position="613"/>
    </location>
</feature>
<feature type="compositionally biased region" description="Polar residues" evidence="7">
    <location>
        <begin position="360"/>
        <end position="378"/>
    </location>
</feature>
<feature type="region of interest" description="Disordered" evidence="7">
    <location>
        <begin position="571"/>
        <end position="658"/>
    </location>
</feature>
<feature type="compositionally biased region" description="Low complexity" evidence="7">
    <location>
        <begin position="584"/>
        <end position="603"/>
    </location>
</feature>
<dbReference type="GO" id="GO:0035556">
    <property type="term" value="P:intracellular signal transduction"/>
    <property type="evidence" value="ECO:0007669"/>
    <property type="project" value="TreeGrafter"/>
</dbReference>
<dbReference type="GO" id="GO:0005524">
    <property type="term" value="F:ATP binding"/>
    <property type="evidence" value="ECO:0007669"/>
    <property type="project" value="UniProtKB-UniRule"/>
</dbReference>
<keyword evidence="4 9" id="KW-0418">Kinase</keyword>
<name>A0A164PEP0_9CRUS</name>
<proteinExistence type="predicted"/>
<evidence type="ECO:0000256" key="7">
    <source>
        <dbReference type="SAM" id="MobiDB-lite"/>
    </source>
</evidence>
<feature type="compositionally biased region" description="Pro residues" evidence="7">
    <location>
        <begin position="321"/>
        <end position="333"/>
    </location>
</feature>
<organism evidence="9 10">
    <name type="scientific">Daphnia magna</name>
    <dbReference type="NCBI Taxonomy" id="35525"/>
    <lineage>
        <taxon>Eukaryota</taxon>
        <taxon>Metazoa</taxon>
        <taxon>Ecdysozoa</taxon>
        <taxon>Arthropoda</taxon>
        <taxon>Crustacea</taxon>
        <taxon>Branchiopoda</taxon>
        <taxon>Diplostraca</taxon>
        <taxon>Cladocera</taxon>
        <taxon>Anomopoda</taxon>
        <taxon>Daphniidae</taxon>
        <taxon>Daphnia</taxon>
    </lineage>
</organism>
<dbReference type="SMART" id="SM00220">
    <property type="entry name" value="S_TKc"/>
    <property type="match status" value="1"/>
</dbReference>
<keyword evidence="5 6" id="KW-0067">ATP-binding</keyword>
<keyword evidence="2" id="KW-0808">Transferase</keyword>
<feature type="region of interest" description="Disordered" evidence="7">
    <location>
        <begin position="314"/>
        <end position="388"/>
    </location>
</feature>
<dbReference type="STRING" id="35525.A0A164PEP0"/>
<feature type="compositionally biased region" description="Low complexity" evidence="7">
    <location>
        <begin position="379"/>
        <end position="388"/>
    </location>
</feature>
<protein>
    <submittedName>
        <fullName evidence="9">Death-associated protein kinase 2</fullName>
    </submittedName>
</protein>
<dbReference type="InterPro" id="IPR017441">
    <property type="entry name" value="Protein_kinase_ATP_BS"/>
</dbReference>
<dbReference type="Gene3D" id="1.10.510.10">
    <property type="entry name" value="Transferase(Phosphotransferase) domain 1"/>
    <property type="match status" value="1"/>
</dbReference>
<evidence type="ECO:0000313" key="10">
    <source>
        <dbReference type="Proteomes" id="UP000076858"/>
    </source>
</evidence>
<dbReference type="InterPro" id="IPR008271">
    <property type="entry name" value="Ser/Thr_kinase_AS"/>
</dbReference>
<accession>A0A164PEP0</accession>